<dbReference type="Gene3D" id="1.10.287.1700">
    <property type="match status" value="1"/>
</dbReference>
<dbReference type="EMBL" id="JACNJZ010000031">
    <property type="protein sequence ID" value="MBC8316403.1"/>
    <property type="molecule type" value="Genomic_DNA"/>
</dbReference>
<dbReference type="Proteomes" id="UP000614424">
    <property type="component" value="Unassembled WGS sequence"/>
</dbReference>
<name>A0A8J6TDB3_9BACT</name>
<dbReference type="GO" id="GO:0071973">
    <property type="term" value="P:bacterial-type flagellum-dependent cell motility"/>
    <property type="evidence" value="ECO:0007669"/>
    <property type="project" value="InterPro"/>
</dbReference>
<evidence type="ECO:0000256" key="10">
    <source>
        <dbReference type="ARBA" id="ARBA00023225"/>
    </source>
</evidence>
<evidence type="ECO:0000256" key="8">
    <source>
        <dbReference type="ARBA" id="ARBA00022927"/>
    </source>
</evidence>
<keyword evidence="6" id="KW-0145">Chemotaxis</keyword>
<dbReference type="GO" id="GO:0006935">
    <property type="term" value="P:chemotaxis"/>
    <property type="evidence" value="ECO:0007669"/>
    <property type="project" value="UniProtKB-KW"/>
</dbReference>
<evidence type="ECO:0000313" key="13">
    <source>
        <dbReference type="Proteomes" id="UP000614424"/>
    </source>
</evidence>
<dbReference type="GO" id="GO:0044781">
    <property type="term" value="P:bacterial-type flagellum organization"/>
    <property type="evidence" value="ECO:0007669"/>
    <property type="project" value="UniProtKB-KW"/>
</dbReference>
<comment type="similarity">
    <text evidence="2">Belongs to the FliJ family.</text>
</comment>
<keyword evidence="9" id="KW-0472">Membrane</keyword>
<organism evidence="12 13">
    <name type="scientific">Candidatus Desulfobia pelagia</name>
    <dbReference type="NCBI Taxonomy" id="2841692"/>
    <lineage>
        <taxon>Bacteria</taxon>
        <taxon>Pseudomonadati</taxon>
        <taxon>Thermodesulfobacteriota</taxon>
        <taxon>Desulfobulbia</taxon>
        <taxon>Desulfobulbales</taxon>
        <taxon>Desulfobulbaceae</taxon>
        <taxon>Candidatus Desulfobia</taxon>
    </lineage>
</organism>
<dbReference type="InterPro" id="IPR012823">
    <property type="entry name" value="Flagell_FliJ"/>
</dbReference>
<keyword evidence="10" id="KW-1006">Bacterial flagellum protein export</keyword>
<keyword evidence="4" id="KW-0813">Transport</keyword>
<dbReference type="NCBIfam" id="TIGR02473">
    <property type="entry name" value="flagell_FliJ"/>
    <property type="match status" value="1"/>
</dbReference>
<evidence type="ECO:0000256" key="6">
    <source>
        <dbReference type="ARBA" id="ARBA00022500"/>
    </source>
</evidence>
<reference evidence="12 13" key="1">
    <citation type="submission" date="2020-08" db="EMBL/GenBank/DDBJ databases">
        <title>Bridging the membrane lipid divide: bacteria of the FCB group superphylum have the potential to synthesize archaeal ether lipids.</title>
        <authorList>
            <person name="Villanueva L."/>
            <person name="Von Meijenfeldt F.A.B."/>
            <person name="Westbye A.B."/>
            <person name="Yadav S."/>
            <person name="Hopmans E.C."/>
            <person name="Dutilh B.E."/>
            <person name="Sinninghe Damste J.S."/>
        </authorList>
    </citation>
    <scope>NUCLEOTIDE SEQUENCE [LARGE SCALE GENOMIC DNA]</scope>
    <source>
        <strain evidence="12">NIOZ-UU47</strain>
    </source>
</reference>
<keyword evidence="7" id="KW-1005">Bacterial flagellum biogenesis</keyword>
<evidence type="ECO:0000313" key="12">
    <source>
        <dbReference type="EMBL" id="MBC8316403.1"/>
    </source>
</evidence>
<feature type="coiled-coil region" evidence="11">
    <location>
        <begin position="39"/>
        <end position="107"/>
    </location>
</feature>
<evidence type="ECO:0000256" key="11">
    <source>
        <dbReference type="SAM" id="Coils"/>
    </source>
</evidence>
<keyword evidence="12" id="KW-0282">Flagellum</keyword>
<keyword evidence="5" id="KW-1003">Cell membrane</keyword>
<comment type="subcellular location">
    <subcellularLocation>
        <location evidence="1">Cell membrane</location>
        <topology evidence="1">Peripheral membrane protein</topology>
        <orientation evidence="1">Cytoplasmic side</orientation>
    </subcellularLocation>
</comment>
<evidence type="ECO:0000256" key="5">
    <source>
        <dbReference type="ARBA" id="ARBA00022475"/>
    </source>
</evidence>
<keyword evidence="11" id="KW-0175">Coiled coil</keyword>
<dbReference type="GO" id="GO:0015031">
    <property type="term" value="P:protein transport"/>
    <property type="evidence" value="ECO:0007669"/>
    <property type="project" value="UniProtKB-KW"/>
</dbReference>
<dbReference type="AlphaFoldDB" id="A0A8J6TDB3"/>
<keyword evidence="8" id="KW-0653">Protein transport</keyword>
<proteinExistence type="inferred from homology"/>
<keyword evidence="12" id="KW-0969">Cilium</keyword>
<evidence type="ECO:0000256" key="1">
    <source>
        <dbReference type="ARBA" id="ARBA00004413"/>
    </source>
</evidence>
<keyword evidence="12" id="KW-0966">Cell projection</keyword>
<protein>
    <recommendedName>
        <fullName evidence="3">Flagellar FliJ protein</fullName>
    </recommendedName>
</protein>
<dbReference type="GO" id="GO:0005886">
    <property type="term" value="C:plasma membrane"/>
    <property type="evidence" value="ECO:0007669"/>
    <property type="project" value="UniProtKB-SubCell"/>
</dbReference>
<evidence type="ECO:0000256" key="7">
    <source>
        <dbReference type="ARBA" id="ARBA00022795"/>
    </source>
</evidence>
<evidence type="ECO:0000256" key="9">
    <source>
        <dbReference type="ARBA" id="ARBA00023136"/>
    </source>
</evidence>
<dbReference type="InterPro" id="IPR053716">
    <property type="entry name" value="Flag_assembly_chemotaxis_eff"/>
</dbReference>
<evidence type="ECO:0000256" key="2">
    <source>
        <dbReference type="ARBA" id="ARBA00010004"/>
    </source>
</evidence>
<sequence>MPFHFKLESVLTVRKNLEEQLQFRLTREQMMLNGHRTHLVDLESRRQDIIAEFEECKKKTLSGARFGYFMDSIRIKEEQIRVQQNTVKSQEQVVDEARKKLSGAMQQRKIVEVIREKQMKDYLAVLRKKEETENDEQVVLRYGRANKL</sequence>
<dbReference type="Pfam" id="PF02050">
    <property type="entry name" value="FliJ"/>
    <property type="match status" value="1"/>
</dbReference>
<comment type="caution">
    <text evidence="12">The sequence shown here is derived from an EMBL/GenBank/DDBJ whole genome shotgun (WGS) entry which is preliminary data.</text>
</comment>
<gene>
    <name evidence="12" type="primary">fliJ</name>
    <name evidence="12" type="ORF">H8E41_00760</name>
</gene>
<accession>A0A8J6TDB3</accession>
<evidence type="ECO:0000256" key="3">
    <source>
        <dbReference type="ARBA" id="ARBA00020392"/>
    </source>
</evidence>
<evidence type="ECO:0000256" key="4">
    <source>
        <dbReference type="ARBA" id="ARBA00022448"/>
    </source>
</evidence>
<dbReference type="GO" id="GO:0009288">
    <property type="term" value="C:bacterial-type flagellum"/>
    <property type="evidence" value="ECO:0007669"/>
    <property type="project" value="InterPro"/>
</dbReference>